<comment type="caution">
    <text evidence="2">The sequence shown here is derived from an EMBL/GenBank/DDBJ whole genome shotgun (WGS) entry which is preliminary data.</text>
</comment>
<protein>
    <recommendedName>
        <fullName evidence="4">Secreted protein</fullName>
    </recommendedName>
</protein>
<dbReference type="Proteomes" id="UP000634229">
    <property type="component" value="Unassembled WGS sequence"/>
</dbReference>
<keyword evidence="3" id="KW-1185">Reference proteome</keyword>
<reference evidence="2 3" key="1">
    <citation type="submission" date="2021-01" db="EMBL/GenBank/DDBJ databases">
        <title>WGS of actinomycetes isolated from Thailand.</title>
        <authorList>
            <person name="Thawai C."/>
        </authorList>
    </citation>
    <scope>NUCLEOTIDE SEQUENCE [LARGE SCALE GENOMIC DNA]</scope>
    <source>
        <strain evidence="2 3">CA1R205</strain>
    </source>
</reference>
<sequence length="114" mass="12601">MSTLSRQTKVRMIAIPLALIIAGVWYYNSRGNTTGPEHQKKVASQTIDAGDCVQNKGTESDPDLKKVDCGGAAADYKVKENWPLDHECEPGLSKYQVTRNGRPQYTLCMEKLNG</sequence>
<feature type="transmembrane region" description="Helical" evidence="1">
    <location>
        <begin position="12"/>
        <end position="28"/>
    </location>
</feature>
<accession>A0ABS1NAK8</accession>
<dbReference type="RefSeq" id="WP_201874026.1">
    <property type="nucleotide sequence ID" value="NZ_JAERRF010000005.1"/>
</dbReference>
<keyword evidence="1" id="KW-0812">Transmembrane</keyword>
<gene>
    <name evidence="2" type="ORF">JK363_10010</name>
</gene>
<dbReference type="EMBL" id="JAERRF010000005">
    <property type="protein sequence ID" value="MBL1096999.1"/>
    <property type="molecule type" value="Genomic_DNA"/>
</dbReference>
<name>A0ABS1NAK8_9ACTN</name>
<keyword evidence="1" id="KW-0472">Membrane</keyword>
<evidence type="ECO:0000313" key="3">
    <source>
        <dbReference type="Proteomes" id="UP000634229"/>
    </source>
</evidence>
<evidence type="ECO:0000313" key="2">
    <source>
        <dbReference type="EMBL" id="MBL1096999.1"/>
    </source>
</evidence>
<keyword evidence="1" id="KW-1133">Transmembrane helix</keyword>
<proteinExistence type="predicted"/>
<evidence type="ECO:0008006" key="4">
    <source>
        <dbReference type="Google" id="ProtNLM"/>
    </source>
</evidence>
<evidence type="ECO:0000256" key="1">
    <source>
        <dbReference type="SAM" id="Phobius"/>
    </source>
</evidence>
<organism evidence="2 3">
    <name type="scientific">Streptomyces coffeae</name>
    <dbReference type="NCBI Taxonomy" id="621382"/>
    <lineage>
        <taxon>Bacteria</taxon>
        <taxon>Bacillati</taxon>
        <taxon>Actinomycetota</taxon>
        <taxon>Actinomycetes</taxon>
        <taxon>Kitasatosporales</taxon>
        <taxon>Streptomycetaceae</taxon>
        <taxon>Streptomyces</taxon>
    </lineage>
</organism>